<comment type="similarity">
    <text evidence="1 5">Belongs to the glycosyl hydrolase 1 family.</text>
</comment>
<dbReference type="PROSITE" id="PS00653">
    <property type="entry name" value="GLYCOSYL_HYDROL_F1_2"/>
    <property type="match status" value="1"/>
</dbReference>
<reference evidence="7" key="1">
    <citation type="submission" date="2017-07" db="EMBL/GenBank/DDBJ databases">
        <title>Taro Niue Genome Assembly and Annotation.</title>
        <authorList>
            <person name="Atibalentja N."/>
            <person name="Keating K."/>
            <person name="Fields C.J."/>
        </authorList>
    </citation>
    <scope>NUCLEOTIDE SEQUENCE</scope>
    <source>
        <strain evidence="7">Niue_2</strain>
        <tissue evidence="7">Leaf</tissue>
    </source>
</reference>
<dbReference type="InterPro" id="IPR017853">
    <property type="entry name" value="GH"/>
</dbReference>
<proteinExistence type="inferred from homology"/>
<dbReference type="PANTHER" id="PTHR10353">
    <property type="entry name" value="GLYCOSYL HYDROLASE"/>
    <property type="match status" value="1"/>
</dbReference>
<sequence length="544" mass="60689">MGVHAGLPVGAALLLLLLPLPEAPPCLADPAVQLPNSWRSPSSGDPEYSRDDFPRSFVFGAGTSAYQAEGAVDEDGRSPSIWDTYAHAELKCEMWDHMAGRPATAHVFAGMMLDGSTADVSADVYHKYKEDVNLMSETGLEAYRFSISWSRLIPNGRGAINPKGLMFYNNLINELVKHGIQPHVTLFHLDLPQALEDEYSGWLSPRIVDDFTAYADVCFREFGDRVSHWTTLNEPNIFAIASYDNGLWPPRRCSTPFGLFNCSAGNSTVEPYVVVHHSLLAHAAVVELYRAKYQAVQRGWVGINVYSFAFTPLTDSAADAEAAKRATEFMMGWIMEPLVSGDYPNVMKTIAGSKIPSFTERQKQQLKGAADFFGLNHYASSYIADDPDYPKSGLSDFNGDIHIKYAAAKNATPSAQFLPVDIPVDPPGLQKVLEYLKQEYGNPPIYIHENGYGTPSSITFNDTARIDTIKGYVRAVLAAMRNGSNARGYFIWSFVDVFEFLSGYQSRYGLYYVDFEDKDRKRQPKLSALWYRDFLMEKKQHMAT</sequence>
<accession>A0A843X592</accession>
<keyword evidence="3" id="KW-0378">Hydrolase</keyword>
<dbReference type="Proteomes" id="UP000652761">
    <property type="component" value="Unassembled WGS sequence"/>
</dbReference>
<dbReference type="PANTHER" id="PTHR10353:SF29">
    <property type="entry name" value="BETA-GLUCOSIDASE 11"/>
    <property type="match status" value="1"/>
</dbReference>
<dbReference type="InterPro" id="IPR001360">
    <property type="entry name" value="Glyco_hydro_1"/>
</dbReference>
<evidence type="ECO:0000256" key="1">
    <source>
        <dbReference type="ARBA" id="ARBA00010838"/>
    </source>
</evidence>
<dbReference type="EMBL" id="NMUH01005468">
    <property type="protein sequence ID" value="MQM12824.1"/>
    <property type="molecule type" value="Genomic_DNA"/>
</dbReference>
<evidence type="ECO:0000256" key="6">
    <source>
        <dbReference type="SAM" id="SignalP"/>
    </source>
</evidence>
<evidence type="ECO:0000256" key="4">
    <source>
        <dbReference type="ARBA" id="ARBA00023180"/>
    </source>
</evidence>
<dbReference type="SUPFAM" id="SSF51445">
    <property type="entry name" value="(Trans)glycosidases"/>
    <property type="match status" value="1"/>
</dbReference>
<evidence type="ECO:0000313" key="8">
    <source>
        <dbReference type="Proteomes" id="UP000652761"/>
    </source>
</evidence>
<evidence type="ECO:0000313" key="7">
    <source>
        <dbReference type="EMBL" id="MQM12824.1"/>
    </source>
</evidence>
<dbReference type="Pfam" id="PF00232">
    <property type="entry name" value="Glyco_hydro_1"/>
    <property type="match status" value="1"/>
</dbReference>
<feature type="chain" id="PRO_5032962227" description="Beta-glucosidase" evidence="6">
    <location>
        <begin position="29"/>
        <end position="544"/>
    </location>
</feature>
<evidence type="ECO:0000256" key="3">
    <source>
        <dbReference type="ARBA" id="ARBA00022801"/>
    </source>
</evidence>
<keyword evidence="8" id="KW-1185">Reference proteome</keyword>
<dbReference type="GO" id="GO:0008422">
    <property type="term" value="F:beta-glucosidase activity"/>
    <property type="evidence" value="ECO:0007669"/>
    <property type="project" value="UniProtKB-ARBA"/>
</dbReference>
<dbReference type="AlphaFoldDB" id="A0A843X592"/>
<dbReference type="PRINTS" id="PR00131">
    <property type="entry name" value="GLHYDRLASE1"/>
</dbReference>
<feature type="signal peptide" evidence="6">
    <location>
        <begin position="1"/>
        <end position="28"/>
    </location>
</feature>
<evidence type="ECO:0000256" key="5">
    <source>
        <dbReference type="RuleBase" id="RU003690"/>
    </source>
</evidence>
<keyword evidence="4" id="KW-0325">Glycoprotein</keyword>
<comment type="caution">
    <text evidence="7">The sequence shown here is derived from an EMBL/GenBank/DDBJ whole genome shotgun (WGS) entry which is preliminary data.</text>
</comment>
<dbReference type="InterPro" id="IPR033132">
    <property type="entry name" value="GH_1_N_CS"/>
</dbReference>
<organism evidence="7 8">
    <name type="scientific">Colocasia esculenta</name>
    <name type="common">Wild taro</name>
    <name type="synonym">Arum esculentum</name>
    <dbReference type="NCBI Taxonomy" id="4460"/>
    <lineage>
        <taxon>Eukaryota</taxon>
        <taxon>Viridiplantae</taxon>
        <taxon>Streptophyta</taxon>
        <taxon>Embryophyta</taxon>
        <taxon>Tracheophyta</taxon>
        <taxon>Spermatophyta</taxon>
        <taxon>Magnoliopsida</taxon>
        <taxon>Liliopsida</taxon>
        <taxon>Araceae</taxon>
        <taxon>Aroideae</taxon>
        <taxon>Colocasieae</taxon>
        <taxon>Colocasia</taxon>
    </lineage>
</organism>
<evidence type="ECO:0000256" key="2">
    <source>
        <dbReference type="ARBA" id="ARBA00022729"/>
    </source>
</evidence>
<dbReference type="Gene3D" id="3.20.20.80">
    <property type="entry name" value="Glycosidases"/>
    <property type="match status" value="1"/>
</dbReference>
<gene>
    <name evidence="7" type="ORF">Taro_045748</name>
</gene>
<dbReference type="GO" id="GO:0005975">
    <property type="term" value="P:carbohydrate metabolic process"/>
    <property type="evidence" value="ECO:0007669"/>
    <property type="project" value="InterPro"/>
</dbReference>
<dbReference type="OrthoDB" id="65569at2759"/>
<keyword evidence="2 6" id="KW-0732">Signal</keyword>
<dbReference type="FunFam" id="3.20.20.80:FF:000069">
    <property type="entry name" value="Beta-glucosidase 1"/>
    <property type="match status" value="1"/>
</dbReference>
<protein>
    <recommendedName>
        <fullName evidence="9">Beta-glucosidase</fullName>
    </recommendedName>
</protein>
<name>A0A843X592_COLES</name>
<evidence type="ECO:0008006" key="9">
    <source>
        <dbReference type="Google" id="ProtNLM"/>
    </source>
</evidence>